<keyword evidence="1" id="KW-0227">DNA damage</keyword>
<feature type="domain" description="PD-(D/E)XK endonuclease-like" evidence="4">
    <location>
        <begin position="244"/>
        <end position="549"/>
    </location>
</feature>
<dbReference type="GO" id="GO:0004386">
    <property type="term" value="F:helicase activity"/>
    <property type="evidence" value="ECO:0007669"/>
    <property type="project" value="UniProtKB-KW"/>
</dbReference>
<keyword evidence="6" id="KW-1185">Reference proteome</keyword>
<keyword evidence="2" id="KW-0547">Nucleotide-binding</keyword>
<comment type="caution">
    <text evidence="5">The sequence shown here is derived from an EMBL/GenBank/DDBJ whole genome shotgun (WGS) entry which is preliminary data.</text>
</comment>
<evidence type="ECO:0000313" key="6">
    <source>
        <dbReference type="Proteomes" id="UP001055025"/>
    </source>
</evidence>
<keyword evidence="3" id="KW-0234">DNA repair</keyword>
<dbReference type="Pfam" id="PF12705">
    <property type="entry name" value="PDDEXK_1"/>
    <property type="match status" value="1"/>
</dbReference>
<keyword evidence="2" id="KW-0067">ATP-binding</keyword>
<evidence type="ECO:0000259" key="4">
    <source>
        <dbReference type="Pfam" id="PF12705"/>
    </source>
</evidence>
<keyword evidence="2" id="KW-0347">Helicase</keyword>
<dbReference type="RefSeq" id="WP_265590909.1">
    <property type="nucleotide sequence ID" value="NZ_BQKC01000001.1"/>
</dbReference>
<dbReference type="GO" id="GO:0006281">
    <property type="term" value="P:DNA repair"/>
    <property type="evidence" value="ECO:0007669"/>
    <property type="project" value="UniProtKB-KW"/>
</dbReference>
<keyword evidence="2" id="KW-0378">Hydrolase</keyword>
<dbReference type="InterPro" id="IPR038726">
    <property type="entry name" value="PDDEXK_AddAB-type"/>
</dbReference>
<reference evidence="5" key="1">
    <citation type="journal article" date="2022" name="Int. J. Syst. Evol. Microbiol.">
        <title>Granulimonas faecalis gen. nov., sp. nov., and Leptogranulimonas caecicola gen. nov., sp. nov., novel lactate-producing Atopobiaceae bacteria isolated from mouse intestines, and an emended description of the family Atopobiaceae.</title>
        <authorList>
            <person name="Morinaga K."/>
            <person name="Kusada H."/>
            <person name="Sakamoto S."/>
            <person name="Murakami T."/>
            <person name="Toyoda A."/>
            <person name="Mori H."/>
            <person name="Meng X.Y."/>
            <person name="Takashino M."/>
            <person name="Murotomi K."/>
            <person name="Tamaki H."/>
        </authorList>
    </citation>
    <scope>NUCLEOTIDE SEQUENCE</scope>
    <source>
        <strain evidence="5">OPF53</strain>
    </source>
</reference>
<name>A0AAV5B3X4_9ACTN</name>
<sequence>MSTAPHDGAVTPRAAELVWLVAGFVVTALDLSRRAREWPLHRESLAGMPVDEALRLSAAADRSWTRLGAVTSFWMREPLGPGPAEAWRLDRSWRGDRTLGPGDVLRSLASSARSSRRPDLCRALAALEQGRPARAVRMMGEGPAADDPACAQALRRVRDALLDVAAERGTRSLPATGELRRALAVLLPPLVPPAPPVPAGRPAAGPAPDAAVPVPPAYAPGPVDEAARPLVVCRTDERVGGLPRLSASQLESYGECPGKWLALRRLSLGRVDATFDGAAVGSLVHRVLERVHRRLYEEACAAAGVDPDERPLTPVRGSAVAPDTLGRALELLDEELAGDLGDQVRTYRRAAQQSVVPHSAEELARLSAVADELAGFLSWEAAHGDGLQPRWFEAAFGRECPQVLGGASFVGTVDRIDVAPDGLARIVDYKHRSAAEEYCTASGPVAAPAPRHAQAYLYALMVDGVDPRLRPGSALYEGTVAPWEPAGAGTAEGLGSTVMLPFVNDMQPDAFSAVLHTVADDVAASVGSILAGRLAPAPVDARACAFCPAPGCPRRRSPEGAPVDDAALSPEFQVSAAATFLSQPGDTARGLAPLLVGPLFSLSAGDLLLLATGCDPQTGRLSHRRLDRGVLAGEAGLAAPPSSRLAHALAVLGGAVSAAATMPLDAAVRTLVEGSGWPGRLAASHAPGDAATLARLTAALSRLSCSEVRARRAL</sequence>
<evidence type="ECO:0000313" key="5">
    <source>
        <dbReference type="EMBL" id="GJM55748.1"/>
    </source>
</evidence>
<evidence type="ECO:0000256" key="2">
    <source>
        <dbReference type="ARBA" id="ARBA00022806"/>
    </source>
</evidence>
<evidence type="ECO:0000256" key="3">
    <source>
        <dbReference type="ARBA" id="ARBA00023204"/>
    </source>
</evidence>
<organism evidence="5 6">
    <name type="scientific">Granulimonas faecalis</name>
    <dbReference type="NCBI Taxonomy" id="2894155"/>
    <lineage>
        <taxon>Bacteria</taxon>
        <taxon>Bacillati</taxon>
        <taxon>Actinomycetota</taxon>
        <taxon>Coriobacteriia</taxon>
        <taxon>Coriobacteriales</taxon>
        <taxon>Kribbibacteriaceae</taxon>
        <taxon>Granulimonas</taxon>
    </lineage>
</organism>
<dbReference type="AlphaFoldDB" id="A0AAV5B3X4"/>
<proteinExistence type="predicted"/>
<gene>
    <name evidence="5" type="ORF">ATOP_14030</name>
</gene>
<protein>
    <recommendedName>
        <fullName evidence="4">PD-(D/E)XK endonuclease-like domain-containing protein</fullName>
    </recommendedName>
</protein>
<evidence type="ECO:0000256" key="1">
    <source>
        <dbReference type="ARBA" id="ARBA00022763"/>
    </source>
</evidence>
<dbReference type="EMBL" id="BQKC01000001">
    <property type="protein sequence ID" value="GJM55748.1"/>
    <property type="molecule type" value="Genomic_DNA"/>
</dbReference>
<accession>A0AAV5B3X4</accession>
<dbReference type="Proteomes" id="UP001055025">
    <property type="component" value="Unassembled WGS sequence"/>
</dbReference>